<dbReference type="Proteomes" id="UP001500604">
    <property type="component" value="Unassembled WGS sequence"/>
</dbReference>
<sequence>MIPNMKAFTLIGLALMLVSVPTMSEQIYRWKDANGTVHFGTKPPEAFKGNVDGMEKPNAIGNEKPSTPASNELNTPPAASQNQTKYEEQLRQLDTEKRAACDRALANRKSLLNSHRIQIKQADGTYRMLSHEEKLEQLRDADEAITAYCEGREE</sequence>
<accession>A0ABP8V2E8</accession>
<evidence type="ECO:0000259" key="2">
    <source>
        <dbReference type="Pfam" id="PF13511"/>
    </source>
</evidence>
<dbReference type="InterPro" id="IPR025392">
    <property type="entry name" value="DUF4124"/>
</dbReference>
<reference evidence="4" key="1">
    <citation type="journal article" date="2019" name="Int. J. Syst. Evol. Microbiol.">
        <title>The Global Catalogue of Microorganisms (GCM) 10K type strain sequencing project: providing services to taxonomists for standard genome sequencing and annotation.</title>
        <authorList>
            <consortium name="The Broad Institute Genomics Platform"/>
            <consortium name="The Broad Institute Genome Sequencing Center for Infectious Disease"/>
            <person name="Wu L."/>
            <person name="Ma J."/>
        </authorList>
    </citation>
    <scope>NUCLEOTIDE SEQUENCE [LARGE SCALE GENOMIC DNA]</scope>
    <source>
        <strain evidence="4">JCM 17805</strain>
    </source>
</reference>
<feature type="compositionally biased region" description="Polar residues" evidence="1">
    <location>
        <begin position="64"/>
        <end position="84"/>
    </location>
</feature>
<gene>
    <name evidence="3" type="ORF">GCM10023116_25480</name>
</gene>
<organism evidence="3 4">
    <name type="scientific">Kistimonas scapharcae</name>
    <dbReference type="NCBI Taxonomy" id="1036133"/>
    <lineage>
        <taxon>Bacteria</taxon>
        <taxon>Pseudomonadati</taxon>
        <taxon>Pseudomonadota</taxon>
        <taxon>Gammaproteobacteria</taxon>
        <taxon>Oceanospirillales</taxon>
        <taxon>Endozoicomonadaceae</taxon>
        <taxon>Kistimonas</taxon>
    </lineage>
</organism>
<evidence type="ECO:0000313" key="4">
    <source>
        <dbReference type="Proteomes" id="UP001500604"/>
    </source>
</evidence>
<evidence type="ECO:0000256" key="1">
    <source>
        <dbReference type="SAM" id="MobiDB-lite"/>
    </source>
</evidence>
<name>A0ABP8V2E8_9GAMM</name>
<dbReference type="EMBL" id="BAABFL010000380">
    <property type="protein sequence ID" value="GAA4650265.1"/>
    <property type="molecule type" value="Genomic_DNA"/>
</dbReference>
<feature type="region of interest" description="Disordered" evidence="1">
    <location>
        <begin position="47"/>
        <end position="87"/>
    </location>
</feature>
<comment type="caution">
    <text evidence="3">The sequence shown here is derived from an EMBL/GenBank/DDBJ whole genome shotgun (WGS) entry which is preliminary data.</text>
</comment>
<evidence type="ECO:0000313" key="3">
    <source>
        <dbReference type="EMBL" id="GAA4650265.1"/>
    </source>
</evidence>
<dbReference type="Pfam" id="PF13511">
    <property type="entry name" value="DUF4124"/>
    <property type="match status" value="1"/>
</dbReference>
<proteinExistence type="predicted"/>
<keyword evidence="4" id="KW-1185">Reference proteome</keyword>
<protein>
    <recommendedName>
        <fullName evidence="2">DUF4124 domain-containing protein</fullName>
    </recommendedName>
</protein>
<feature type="domain" description="DUF4124" evidence="2">
    <location>
        <begin position="14"/>
        <end position="80"/>
    </location>
</feature>